<dbReference type="EMBL" id="UPHL01000082">
    <property type="protein sequence ID" value="VAZ84241.1"/>
    <property type="molecule type" value="Genomic_DNA"/>
</dbReference>
<evidence type="ECO:0000313" key="3">
    <source>
        <dbReference type="EMBL" id="VAZ94971.1"/>
    </source>
</evidence>
<evidence type="ECO:0000313" key="4">
    <source>
        <dbReference type="Proteomes" id="UP000192335"/>
    </source>
</evidence>
<dbReference type="OrthoDB" id="4742108at2"/>
<dbReference type="EMBL" id="UPHM01000070">
    <property type="protein sequence ID" value="VAZ94971.1"/>
    <property type="molecule type" value="Genomic_DNA"/>
</dbReference>
<gene>
    <name evidence="1" type="ORF">B4U45_02075</name>
    <name evidence="2" type="ORF">LAUMK42_03060</name>
    <name evidence="3" type="ORF">LAUMK4_02991</name>
</gene>
<evidence type="ECO:0000313" key="6">
    <source>
        <dbReference type="Proteomes" id="UP000279331"/>
    </source>
</evidence>
<name>A0A1X0L5J6_9MYCO</name>
<dbReference type="EMBL" id="MWQA01000001">
    <property type="protein sequence ID" value="ORC05633.1"/>
    <property type="molecule type" value="Genomic_DNA"/>
</dbReference>
<accession>A0A1X0L5J6</accession>
<dbReference type="AlphaFoldDB" id="A0A1X0L5J6"/>
<dbReference type="InterPro" id="IPR028953">
    <property type="entry name" value="Imm_IFT-like"/>
</dbReference>
<reference evidence="1 4" key="1">
    <citation type="submission" date="2017-02" db="EMBL/GenBank/DDBJ databases">
        <title>Mycobacterium kansasii genomes.</title>
        <authorList>
            <person name="Borowka P."/>
            <person name="Strapagiel D."/>
            <person name="Marciniak B."/>
            <person name="Lach J."/>
            <person name="Bakula Z."/>
            <person name="Van Ingen J."/>
            <person name="Safianowska A."/>
            <person name="Brzostek A."/>
            <person name="Dziadek J."/>
            <person name="Jagielski T."/>
        </authorList>
    </citation>
    <scope>NUCLEOTIDE SEQUENCE [LARGE SCALE GENOMIC DNA]</scope>
    <source>
        <strain evidence="1 4">12MK</strain>
    </source>
</reference>
<dbReference type="Proteomes" id="UP000192335">
    <property type="component" value="Unassembled WGS sequence"/>
</dbReference>
<sequence>MTNGVDLTPDLQAWGRRAGLDMVQGSQTNDGRTVIWSNVGEVRYFISNVEGWYVITCSDRMGPEAYEFAAESMPVIEKYLYGVFGASVRSSAGLPYIRAPFHRDELRPGYSIGKRDFAGRERHTLIDHTGKVVAITAVDRLVELSHYLDATIDLIKNSYLAADGKPLFTLWREN</sequence>
<evidence type="ECO:0000313" key="1">
    <source>
        <dbReference type="EMBL" id="ORC05633.1"/>
    </source>
</evidence>
<keyword evidence="5" id="KW-1185">Reference proteome</keyword>
<dbReference type="RefSeq" id="WP_082275212.1">
    <property type="nucleotide sequence ID" value="NZ_CADEAW010000217.1"/>
</dbReference>
<dbReference type="GeneID" id="66596085"/>
<reference evidence="5 6" key="2">
    <citation type="submission" date="2018-09" db="EMBL/GenBank/DDBJ databases">
        <authorList>
            <person name="Tagini F."/>
        </authorList>
    </citation>
    <scope>NUCLEOTIDE SEQUENCE [LARGE SCALE GENOMIC DNA]</scope>
    <source>
        <strain evidence="3 5">MK4</strain>
        <strain evidence="2 6">MK42</strain>
    </source>
</reference>
<evidence type="ECO:0000313" key="5">
    <source>
        <dbReference type="Proteomes" id="UP000271464"/>
    </source>
</evidence>
<evidence type="ECO:0000313" key="2">
    <source>
        <dbReference type="EMBL" id="VAZ84241.1"/>
    </source>
</evidence>
<proteinExistence type="predicted"/>
<dbReference type="Proteomes" id="UP000271464">
    <property type="component" value="Unassembled WGS sequence"/>
</dbReference>
<protein>
    <submittedName>
        <fullName evidence="2">Immunity factor for TNT</fullName>
    </submittedName>
</protein>
<dbReference type="Proteomes" id="UP000279331">
    <property type="component" value="Unassembled WGS sequence"/>
</dbReference>
<comment type="caution">
    <text evidence="1">The sequence shown here is derived from an EMBL/GenBank/DDBJ whole genome shotgun (WGS) entry which is preliminary data.</text>
</comment>
<dbReference type="Pfam" id="PF15598">
    <property type="entry name" value="Imm61"/>
    <property type="match status" value="1"/>
</dbReference>
<organism evidence="1 4">
    <name type="scientific">Mycobacterium persicum</name>
    <dbReference type="NCBI Taxonomy" id="1487726"/>
    <lineage>
        <taxon>Bacteria</taxon>
        <taxon>Bacillati</taxon>
        <taxon>Actinomycetota</taxon>
        <taxon>Actinomycetes</taxon>
        <taxon>Mycobacteriales</taxon>
        <taxon>Mycobacteriaceae</taxon>
        <taxon>Mycobacterium</taxon>
    </lineage>
</organism>